<accession>A0ABP9PPE8</accession>
<name>A0ABP9PPE8_9ACTN</name>
<dbReference type="EMBL" id="BAABKG010000003">
    <property type="protein sequence ID" value="GAA5150007.1"/>
    <property type="molecule type" value="Genomic_DNA"/>
</dbReference>
<organism evidence="2 3">
    <name type="scientific">Nocardioides marinquilinus</name>
    <dbReference type="NCBI Taxonomy" id="1210400"/>
    <lineage>
        <taxon>Bacteria</taxon>
        <taxon>Bacillati</taxon>
        <taxon>Actinomycetota</taxon>
        <taxon>Actinomycetes</taxon>
        <taxon>Propionibacteriales</taxon>
        <taxon>Nocardioidaceae</taxon>
        <taxon>Nocardioides</taxon>
    </lineage>
</organism>
<dbReference type="CDD" id="cd04301">
    <property type="entry name" value="NAT_SF"/>
    <property type="match status" value="1"/>
</dbReference>
<reference evidence="3" key="1">
    <citation type="journal article" date="2019" name="Int. J. Syst. Evol. Microbiol.">
        <title>The Global Catalogue of Microorganisms (GCM) 10K type strain sequencing project: providing services to taxonomists for standard genome sequencing and annotation.</title>
        <authorList>
            <consortium name="The Broad Institute Genomics Platform"/>
            <consortium name="The Broad Institute Genome Sequencing Center for Infectious Disease"/>
            <person name="Wu L."/>
            <person name="Ma J."/>
        </authorList>
    </citation>
    <scope>NUCLEOTIDE SEQUENCE [LARGE SCALE GENOMIC DNA]</scope>
    <source>
        <strain evidence="3">JCM 18459</strain>
    </source>
</reference>
<dbReference type="SUPFAM" id="SSF55729">
    <property type="entry name" value="Acyl-CoA N-acyltransferases (Nat)"/>
    <property type="match status" value="1"/>
</dbReference>
<dbReference type="Gene3D" id="3.40.630.30">
    <property type="match status" value="1"/>
</dbReference>
<dbReference type="InterPro" id="IPR000182">
    <property type="entry name" value="GNAT_dom"/>
</dbReference>
<evidence type="ECO:0000313" key="2">
    <source>
        <dbReference type="EMBL" id="GAA5150007.1"/>
    </source>
</evidence>
<dbReference type="InterPro" id="IPR016181">
    <property type="entry name" value="Acyl_CoA_acyltransferase"/>
</dbReference>
<feature type="domain" description="N-acetyltransferase" evidence="1">
    <location>
        <begin position="20"/>
        <end position="176"/>
    </location>
</feature>
<dbReference type="PANTHER" id="PTHR39173">
    <property type="entry name" value="ACETYLTRANSFERASE"/>
    <property type="match status" value="1"/>
</dbReference>
<evidence type="ECO:0000259" key="1">
    <source>
        <dbReference type="PROSITE" id="PS51186"/>
    </source>
</evidence>
<keyword evidence="3" id="KW-1185">Reference proteome</keyword>
<gene>
    <name evidence="2" type="ORF">GCM10023340_26230</name>
</gene>
<sequence>MPELVQPSVGLHAAFLDCVADWGPGRHEDGFGLDDGDDVASPRWFADYVHAITRRSHPRGTPCPHPPQRHATWGWIVEDGRLQGSIVLRHLLDDELGHIAYGVRPSARRRGLATWAVRRMLDEARLALGLDRVLIPCLADNLASAATIERAGGVLETIRPNAHGVPSRRYWVPTTPGPVS</sequence>
<comment type="caution">
    <text evidence="2">The sequence shown here is derived from an EMBL/GenBank/DDBJ whole genome shotgun (WGS) entry which is preliminary data.</text>
</comment>
<proteinExistence type="predicted"/>
<protein>
    <submittedName>
        <fullName evidence="2">GNAT family N-acetyltransferase</fullName>
    </submittedName>
</protein>
<dbReference type="RefSeq" id="WP_345459032.1">
    <property type="nucleotide sequence ID" value="NZ_BAABKG010000003.1"/>
</dbReference>
<dbReference type="Pfam" id="PF13302">
    <property type="entry name" value="Acetyltransf_3"/>
    <property type="match status" value="1"/>
</dbReference>
<dbReference type="Proteomes" id="UP001500221">
    <property type="component" value="Unassembled WGS sequence"/>
</dbReference>
<dbReference type="PROSITE" id="PS51186">
    <property type="entry name" value="GNAT"/>
    <property type="match status" value="1"/>
</dbReference>
<dbReference type="PANTHER" id="PTHR39173:SF1">
    <property type="entry name" value="ACETYLTRANSFERASE"/>
    <property type="match status" value="1"/>
</dbReference>
<evidence type="ECO:0000313" key="3">
    <source>
        <dbReference type="Proteomes" id="UP001500221"/>
    </source>
</evidence>